<gene>
    <name evidence="1" type="ORF">PHYSODRAFT_498416</name>
</gene>
<dbReference type="AlphaFoldDB" id="G4ZEF9"/>
<proteinExistence type="predicted"/>
<dbReference type="SUPFAM" id="SSF48403">
    <property type="entry name" value="Ankyrin repeat"/>
    <property type="match status" value="1"/>
</dbReference>
<keyword evidence="2" id="KW-1185">Reference proteome</keyword>
<organism evidence="1 2">
    <name type="scientific">Phytophthora sojae (strain P6497)</name>
    <name type="common">Soybean stem and root rot agent</name>
    <name type="synonym">Phytophthora megasperma f. sp. glycines</name>
    <dbReference type="NCBI Taxonomy" id="1094619"/>
    <lineage>
        <taxon>Eukaryota</taxon>
        <taxon>Sar</taxon>
        <taxon>Stramenopiles</taxon>
        <taxon>Oomycota</taxon>
        <taxon>Peronosporomycetes</taxon>
        <taxon>Peronosporales</taxon>
        <taxon>Peronosporaceae</taxon>
        <taxon>Phytophthora</taxon>
    </lineage>
</organism>
<evidence type="ECO:0000313" key="1">
    <source>
        <dbReference type="EMBL" id="EGZ18424.1"/>
    </source>
</evidence>
<dbReference type="InParanoid" id="G4ZEF9"/>
<reference evidence="1 2" key="1">
    <citation type="journal article" date="2006" name="Science">
        <title>Phytophthora genome sequences uncover evolutionary origins and mechanisms of pathogenesis.</title>
        <authorList>
            <person name="Tyler B.M."/>
            <person name="Tripathy S."/>
            <person name="Zhang X."/>
            <person name="Dehal P."/>
            <person name="Jiang R.H."/>
            <person name="Aerts A."/>
            <person name="Arredondo F.D."/>
            <person name="Baxter L."/>
            <person name="Bensasson D."/>
            <person name="Beynon J.L."/>
            <person name="Chapman J."/>
            <person name="Damasceno C.M."/>
            <person name="Dorrance A.E."/>
            <person name="Dou D."/>
            <person name="Dickerman A.W."/>
            <person name="Dubchak I.L."/>
            <person name="Garbelotto M."/>
            <person name="Gijzen M."/>
            <person name="Gordon S.G."/>
            <person name="Govers F."/>
            <person name="Grunwald N.J."/>
            <person name="Huang W."/>
            <person name="Ivors K.L."/>
            <person name="Jones R.W."/>
            <person name="Kamoun S."/>
            <person name="Krampis K."/>
            <person name="Lamour K.H."/>
            <person name="Lee M.K."/>
            <person name="McDonald W.H."/>
            <person name="Medina M."/>
            <person name="Meijer H.J."/>
            <person name="Nordberg E.K."/>
            <person name="Maclean D.J."/>
            <person name="Ospina-Giraldo M.D."/>
            <person name="Morris P.F."/>
            <person name="Phuntumart V."/>
            <person name="Putnam N.H."/>
            <person name="Rash S."/>
            <person name="Rose J.K."/>
            <person name="Sakihama Y."/>
            <person name="Salamov A.A."/>
            <person name="Savidor A."/>
            <person name="Scheuring C.F."/>
            <person name="Smith B.M."/>
            <person name="Sobral B.W."/>
            <person name="Terry A."/>
            <person name="Torto-Alalibo T.A."/>
            <person name="Win J."/>
            <person name="Xu Z."/>
            <person name="Zhang H."/>
            <person name="Grigoriev I.V."/>
            <person name="Rokhsar D.S."/>
            <person name="Boore J.L."/>
        </authorList>
    </citation>
    <scope>NUCLEOTIDE SEQUENCE [LARGE SCALE GENOMIC DNA]</scope>
    <source>
        <strain evidence="1 2">P6497</strain>
    </source>
</reference>
<dbReference type="InterPro" id="IPR052050">
    <property type="entry name" value="SecEffector_AnkRepeat"/>
</dbReference>
<dbReference type="GeneID" id="20657560"/>
<dbReference type="KEGG" id="psoj:PHYSODRAFT_498416"/>
<dbReference type="PANTHER" id="PTHR46586:SF3">
    <property type="entry name" value="ANKYRIN REPEAT-CONTAINING PROTEIN"/>
    <property type="match status" value="1"/>
</dbReference>
<sequence>MEHPSGRAAITFSKKPDDLIPLLNNAASEGHLEVMGYLNDQGFAVDFGVALLCAIRRDNMKAVTWLIAHFTPSEKIPEYCILVEAARYGRVGMLQYFQSSESLEVPGFPGSKLSSIPRTGTKFSPDIRTAGLNAHSTGWRSTDAMDAAAANGQRKAVKWLHMNRTEGCTKSARIPGSGEMASCEGFTDRAIHSAVLHDRIEVVKWLIPQAPTYMKSGAMEDAINKGNLALVQWLHTQAKVRCTANAMILAAGHDQLEILKYLYSHRPKGAALKSCGVAVERAMSEGHFRVALWCFKHFPARNPSIDRISITSTTRKCSRSMAWKQCVRERDSVVRQDLVSSRSGSTPRCRVRDCIRNVYRSCIGCCATNLRGYRFLFLLRKSTSNYIF</sequence>
<accession>G4ZEF9</accession>
<dbReference type="Proteomes" id="UP000002640">
    <property type="component" value="Unassembled WGS sequence"/>
</dbReference>
<dbReference type="SMR" id="G4ZEF9"/>
<dbReference type="InterPro" id="IPR036770">
    <property type="entry name" value="Ankyrin_rpt-contain_sf"/>
</dbReference>
<dbReference type="RefSeq" id="XP_009527482.1">
    <property type="nucleotide sequence ID" value="XM_009529187.1"/>
</dbReference>
<name>G4ZEF9_PHYSP</name>
<evidence type="ECO:0000313" key="2">
    <source>
        <dbReference type="Proteomes" id="UP000002640"/>
    </source>
</evidence>
<dbReference type="EMBL" id="JH159154">
    <property type="protein sequence ID" value="EGZ18424.1"/>
    <property type="molecule type" value="Genomic_DNA"/>
</dbReference>
<dbReference type="Gene3D" id="1.25.40.20">
    <property type="entry name" value="Ankyrin repeat-containing domain"/>
    <property type="match status" value="1"/>
</dbReference>
<dbReference type="PANTHER" id="PTHR46586">
    <property type="entry name" value="ANKYRIN REPEAT-CONTAINING PROTEIN"/>
    <property type="match status" value="1"/>
</dbReference>
<protein>
    <submittedName>
        <fullName evidence="1">Uncharacterized protein</fullName>
    </submittedName>
</protein>